<gene>
    <name evidence="11" type="ordered locus">NFA_28420</name>
</gene>
<dbReference type="SUPFAM" id="SSF55874">
    <property type="entry name" value="ATPase domain of HSP90 chaperone/DNA topoisomerase II/histidine kinase"/>
    <property type="match status" value="1"/>
</dbReference>
<comment type="catalytic activity">
    <reaction evidence="1">
        <text>ATP + protein L-histidine = ADP + protein N-phospho-L-histidine.</text>
        <dbReference type="EC" id="2.7.13.3"/>
    </reaction>
</comment>
<keyword evidence="9" id="KW-0902">Two-component regulatory system</keyword>
<dbReference type="GO" id="GO:0005524">
    <property type="term" value="F:ATP binding"/>
    <property type="evidence" value="ECO:0007669"/>
    <property type="project" value="UniProtKB-KW"/>
</dbReference>
<keyword evidence="6" id="KW-0547">Nucleotide-binding</keyword>
<dbReference type="HOGENOM" id="CLU_000445_114_39_11"/>
<dbReference type="STRING" id="247156.NFA_28420"/>
<keyword evidence="7 11" id="KW-0418">Kinase</keyword>
<dbReference type="PROSITE" id="PS50109">
    <property type="entry name" value="HIS_KIN"/>
    <property type="match status" value="1"/>
</dbReference>
<evidence type="ECO:0000313" key="12">
    <source>
        <dbReference type="Proteomes" id="UP000006820"/>
    </source>
</evidence>
<dbReference type="InterPro" id="IPR035965">
    <property type="entry name" value="PAS-like_dom_sf"/>
</dbReference>
<dbReference type="PRINTS" id="PR00344">
    <property type="entry name" value="BCTRLSENSOR"/>
</dbReference>
<evidence type="ECO:0000313" key="11">
    <source>
        <dbReference type="EMBL" id="BAD57689.1"/>
    </source>
</evidence>
<dbReference type="InterPro" id="IPR036890">
    <property type="entry name" value="HATPase_C_sf"/>
</dbReference>
<dbReference type="PANTHER" id="PTHR43065:SF10">
    <property type="entry name" value="PEROXIDE STRESS-ACTIVATED HISTIDINE KINASE MAK3"/>
    <property type="match status" value="1"/>
</dbReference>
<dbReference type="Proteomes" id="UP000006820">
    <property type="component" value="Chromosome"/>
</dbReference>
<dbReference type="InterPro" id="IPR003661">
    <property type="entry name" value="HisK_dim/P_dom"/>
</dbReference>
<evidence type="ECO:0000256" key="7">
    <source>
        <dbReference type="ARBA" id="ARBA00022777"/>
    </source>
</evidence>
<evidence type="ECO:0000256" key="8">
    <source>
        <dbReference type="ARBA" id="ARBA00022840"/>
    </source>
</evidence>
<reference evidence="11 12" key="1">
    <citation type="journal article" date="2004" name="Proc. Natl. Acad. Sci. U.S.A.">
        <title>The complete genomic sequence of Nocardia farcinica IFM 10152.</title>
        <authorList>
            <person name="Ishikawa J."/>
            <person name="Yamashita A."/>
            <person name="Mikami Y."/>
            <person name="Hoshino Y."/>
            <person name="Kurita H."/>
            <person name="Hotta K."/>
            <person name="Shiba T."/>
            <person name="Hattori M."/>
        </authorList>
    </citation>
    <scope>NUCLEOTIDE SEQUENCE [LARGE SCALE GENOMIC DNA]</scope>
    <source>
        <strain evidence="11 12">IFM 10152</strain>
    </source>
</reference>
<dbReference type="InterPro" id="IPR036097">
    <property type="entry name" value="HisK_dim/P_sf"/>
</dbReference>
<evidence type="ECO:0000256" key="1">
    <source>
        <dbReference type="ARBA" id="ARBA00000085"/>
    </source>
</evidence>
<dbReference type="AlphaFoldDB" id="Q5YVV2"/>
<dbReference type="InterPro" id="IPR003594">
    <property type="entry name" value="HATPase_dom"/>
</dbReference>
<keyword evidence="12" id="KW-1185">Reference proteome</keyword>
<proteinExistence type="predicted"/>
<dbReference type="Pfam" id="PF13426">
    <property type="entry name" value="PAS_9"/>
    <property type="match status" value="1"/>
</dbReference>
<evidence type="ECO:0000259" key="10">
    <source>
        <dbReference type="PROSITE" id="PS50109"/>
    </source>
</evidence>
<protein>
    <recommendedName>
        <fullName evidence="3">histidine kinase</fullName>
        <ecNumber evidence="3">2.7.13.3</ecNumber>
    </recommendedName>
</protein>
<name>Q5YVV2_NOCFA</name>
<dbReference type="SUPFAM" id="SSF55785">
    <property type="entry name" value="PYP-like sensor domain (PAS domain)"/>
    <property type="match status" value="2"/>
</dbReference>
<dbReference type="SMART" id="SM00387">
    <property type="entry name" value="HATPase_c"/>
    <property type="match status" value="1"/>
</dbReference>
<comment type="subcellular location">
    <subcellularLocation>
        <location evidence="2">Cell membrane</location>
    </subcellularLocation>
</comment>
<dbReference type="GO" id="GO:0005886">
    <property type="term" value="C:plasma membrane"/>
    <property type="evidence" value="ECO:0007669"/>
    <property type="project" value="UniProtKB-SubCell"/>
</dbReference>
<dbReference type="CDD" id="cd00082">
    <property type="entry name" value="HisKA"/>
    <property type="match status" value="1"/>
</dbReference>
<organism evidence="11 12">
    <name type="scientific">Nocardia farcinica (strain IFM 10152)</name>
    <dbReference type="NCBI Taxonomy" id="247156"/>
    <lineage>
        <taxon>Bacteria</taxon>
        <taxon>Bacillati</taxon>
        <taxon>Actinomycetota</taxon>
        <taxon>Actinomycetes</taxon>
        <taxon>Mycobacteriales</taxon>
        <taxon>Nocardiaceae</taxon>
        <taxon>Nocardia</taxon>
    </lineage>
</organism>
<evidence type="ECO:0000256" key="5">
    <source>
        <dbReference type="ARBA" id="ARBA00022679"/>
    </source>
</evidence>
<sequence>MPVTAWSGRRYPGPMSVDPRAPELVVSDFVTMMNATEVCVLVHDAETKNILWANPAACAMLGFDLDEIRPLKANDMSSSAQQYDRVIGRAWLQDAVEHGSSRIEWHYRAKSGRVIPTDAVATRIDLAQGPAVMVQFRDIEREQRTEHALRLTTTYVDALARHTATMAFVLDEDGEIRFATDTALTRLGLDPGTELPAGPRLTSYAYLHRAGRRTGWAEVAADADPVAAVRLEVAQPDGTTSWLDGSLERLDDTDVPAFLMLVHDVSDRVRDERKRGLELQRENYLARYTAMGDMAMAIAHELGQPLAAAGNYIAGIRSHLPGGEQLDRRVGIGLDAARKQIDRAATIVATLRAFVGHLEQVDQVADLNDVVTECLYFVRLRAEQHGVVIELDLSPTPVDVRCERVLTGQVIVNLCFNAIDEMAQCPPGARRILLATELRAEGGCFTVRDHGRGVQRDPFLESFTSKSHGSGIGLALSYRIITRQHGTIWCRAAEGGGSIFGFALPTP</sequence>
<feature type="domain" description="Histidine kinase" evidence="10">
    <location>
        <begin position="297"/>
        <end position="507"/>
    </location>
</feature>
<evidence type="ECO:0000256" key="9">
    <source>
        <dbReference type="ARBA" id="ARBA00023012"/>
    </source>
</evidence>
<dbReference type="InterPro" id="IPR000014">
    <property type="entry name" value="PAS"/>
</dbReference>
<dbReference type="InterPro" id="IPR004358">
    <property type="entry name" value="Sig_transdc_His_kin-like_C"/>
</dbReference>
<evidence type="ECO:0000256" key="6">
    <source>
        <dbReference type="ARBA" id="ARBA00022741"/>
    </source>
</evidence>
<dbReference type="EMBL" id="AP006618">
    <property type="protein sequence ID" value="BAD57689.1"/>
    <property type="molecule type" value="Genomic_DNA"/>
</dbReference>
<dbReference type="Gene3D" id="3.30.565.10">
    <property type="entry name" value="Histidine kinase-like ATPase, C-terminal domain"/>
    <property type="match status" value="1"/>
</dbReference>
<dbReference type="EC" id="2.7.13.3" evidence="3"/>
<dbReference type="NCBIfam" id="TIGR00229">
    <property type="entry name" value="sensory_box"/>
    <property type="match status" value="1"/>
</dbReference>
<keyword evidence="8" id="KW-0067">ATP-binding</keyword>
<dbReference type="CDD" id="cd00130">
    <property type="entry name" value="PAS"/>
    <property type="match status" value="1"/>
</dbReference>
<keyword evidence="5" id="KW-0808">Transferase</keyword>
<dbReference type="GO" id="GO:0000155">
    <property type="term" value="F:phosphorelay sensor kinase activity"/>
    <property type="evidence" value="ECO:0007669"/>
    <property type="project" value="InterPro"/>
</dbReference>
<evidence type="ECO:0000256" key="4">
    <source>
        <dbReference type="ARBA" id="ARBA00022553"/>
    </source>
</evidence>
<dbReference type="KEGG" id="nfa:NFA_28420"/>
<evidence type="ECO:0000256" key="3">
    <source>
        <dbReference type="ARBA" id="ARBA00012438"/>
    </source>
</evidence>
<dbReference type="Pfam" id="PF02518">
    <property type="entry name" value="HATPase_c"/>
    <property type="match status" value="1"/>
</dbReference>
<dbReference type="PANTHER" id="PTHR43065">
    <property type="entry name" value="SENSOR HISTIDINE KINASE"/>
    <property type="match status" value="1"/>
</dbReference>
<accession>Q5YVV2</accession>
<evidence type="ECO:0000256" key="2">
    <source>
        <dbReference type="ARBA" id="ARBA00004236"/>
    </source>
</evidence>
<dbReference type="Gene3D" id="3.30.450.20">
    <property type="entry name" value="PAS domain"/>
    <property type="match status" value="2"/>
</dbReference>
<keyword evidence="4" id="KW-0597">Phosphoprotein</keyword>
<dbReference type="InterPro" id="IPR005467">
    <property type="entry name" value="His_kinase_dom"/>
</dbReference>
<dbReference type="SUPFAM" id="SSF47384">
    <property type="entry name" value="Homodimeric domain of signal transducing histidine kinase"/>
    <property type="match status" value="1"/>
</dbReference>
<dbReference type="eggNOG" id="COG4191">
    <property type="taxonomic scope" value="Bacteria"/>
</dbReference>
<dbReference type="Gene3D" id="1.10.287.130">
    <property type="match status" value="1"/>
</dbReference>